<gene>
    <name evidence="2" type="ORF">TNIN_409951</name>
</gene>
<proteinExistence type="predicted"/>
<sequence>MSKKSCKDRKSEVMHWRCCLVCLKYGHMAKKCHSSVKCLICGRRHYVLLHPDVRKENPISPKDTLYTMSRRKPHGSHQI</sequence>
<reference evidence="2" key="1">
    <citation type="submission" date="2020-08" db="EMBL/GenBank/DDBJ databases">
        <title>Multicomponent nature underlies the extraordinary mechanical properties of spider dragline silk.</title>
        <authorList>
            <person name="Kono N."/>
            <person name="Nakamura H."/>
            <person name="Mori M."/>
            <person name="Yoshida Y."/>
            <person name="Ohtoshi R."/>
            <person name="Malay A.D."/>
            <person name="Moran D.A.P."/>
            <person name="Tomita M."/>
            <person name="Numata K."/>
            <person name="Arakawa K."/>
        </authorList>
    </citation>
    <scope>NUCLEOTIDE SEQUENCE</scope>
</reference>
<evidence type="ECO:0008006" key="4">
    <source>
        <dbReference type="Google" id="ProtNLM"/>
    </source>
</evidence>
<dbReference type="Proteomes" id="UP000886998">
    <property type="component" value="Unassembled WGS sequence"/>
</dbReference>
<accession>A0A8X7BV39</accession>
<organism evidence="2 3">
    <name type="scientific">Trichonephila inaurata madagascariensis</name>
    <dbReference type="NCBI Taxonomy" id="2747483"/>
    <lineage>
        <taxon>Eukaryota</taxon>
        <taxon>Metazoa</taxon>
        <taxon>Ecdysozoa</taxon>
        <taxon>Arthropoda</taxon>
        <taxon>Chelicerata</taxon>
        <taxon>Arachnida</taxon>
        <taxon>Araneae</taxon>
        <taxon>Araneomorphae</taxon>
        <taxon>Entelegynae</taxon>
        <taxon>Araneoidea</taxon>
        <taxon>Nephilidae</taxon>
        <taxon>Trichonephila</taxon>
        <taxon>Trichonephila inaurata</taxon>
    </lineage>
</organism>
<dbReference type="EMBL" id="BMAV01004123">
    <property type="protein sequence ID" value="GFY44238.1"/>
    <property type="molecule type" value="Genomic_DNA"/>
</dbReference>
<keyword evidence="3" id="KW-1185">Reference proteome</keyword>
<feature type="compositionally biased region" description="Basic residues" evidence="1">
    <location>
        <begin position="69"/>
        <end position="79"/>
    </location>
</feature>
<dbReference type="OrthoDB" id="6427426at2759"/>
<evidence type="ECO:0000256" key="1">
    <source>
        <dbReference type="SAM" id="MobiDB-lite"/>
    </source>
</evidence>
<comment type="caution">
    <text evidence="2">The sequence shown here is derived from an EMBL/GenBank/DDBJ whole genome shotgun (WGS) entry which is preliminary data.</text>
</comment>
<feature type="region of interest" description="Disordered" evidence="1">
    <location>
        <begin position="60"/>
        <end position="79"/>
    </location>
</feature>
<name>A0A8X7BV39_9ARAC</name>
<evidence type="ECO:0000313" key="3">
    <source>
        <dbReference type="Proteomes" id="UP000886998"/>
    </source>
</evidence>
<evidence type="ECO:0000313" key="2">
    <source>
        <dbReference type="EMBL" id="GFY44238.1"/>
    </source>
</evidence>
<dbReference type="AlphaFoldDB" id="A0A8X7BV39"/>
<protein>
    <recommendedName>
        <fullName evidence="4">CCHC-type domain-containing protein</fullName>
    </recommendedName>
</protein>